<dbReference type="CDD" id="cd00077">
    <property type="entry name" value="HDc"/>
    <property type="match status" value="1"/>
</dbReference>
<organism evidence="2 3">
    <name type="scientific">Fusibacter ferrireducens</name>
    <dbReference type="NCBI Taxonomy" id="2785058"/>
    <lineage>
        <taxon>Bacteria</taxon>
        <taxon>Bacillati</taxon>
        <taxon>Bacillota</taxon>
        <taxon>Clostridia</taxon>
        <taxon>Eubacteriales</taxon>
        <taxon>Eubacteriales Family XII. Incertae Sedis</taxon>
        <taxon>Fusibacter</taxon>
    </lineage>
</organism>
<feature type="domain" description="HD-GYP" evidence="1">
    <location>
        <begin position="114"/>
        <end position="310"/>
    </location>
</feature>
<evidence type="ECO:0000313" key="3">
    <source>
        <dbReference type="Proteomes" id="UP000614200"/>
    </source>
</evidence>
<dbReference type="EMBL" id="JADKNH010000006">
    <property type="protein sequence ID" value="MBF4693558.1"/>
    <property type="molecule type" value="Genomic_DNA"/>
</dbReference>
<sequence>MQTTQVNASLLGNEISKHIYSEHGTMLIKKGTIINNDVLSKLLSHNVDVVYVLNALKKDIKEETLLSEPEMQKSVASIKKVFDDVMYQEKQGIKAVIPIENLKLVEEVLELLIETLEKADQILYTVVDLLQSDGYTYKHNVNVAILSILTSKALGYKKEDIKHIALGALLHDIGKMKVSPMLINKPSSLTLEERIEVEKHAQFGYEITETVSQIPFLSKQIIRLHHEKLDGSGYPLGLKGIEIPEYVKIVTVCDMYDAMTTNRIYRSKMPIYKALEILMTESVFKIDPKIYRTLTNNICIFPPGSGVVLSDGRIGVVTHFRHASPSRPSVKVLNLNDKNSFLDVEEINLEYNRTLFIVDTWDIDLFHQISKNATD</sequence>
<dbReference type="PROSITE" id="PS51832">
    <property type="entry name" value="HD_GYP"/>
    <property type="match status" value="1"/>
</dbReference>
<keyword evidence="3" id="KW-1185">Reference proteome</keyword>
<proteinExistence type="predicted"/>
<dbReference type="Gene3D" id="1.10.3210.10">
    <property type="entry name" value="Hypothetical protein af1432"/>
    <property type="match status" value="1"/>
</dbReference>
<gene>
    <name evidence="2" type="ORF">ISU02_10520</name>
</gene>
<evidence type="ECO:0000313" key="2">
    <source>
        <dbReference type="EMBL" id="MBF4693558.1"/>
    </source>
</evidence>
<comment type="caution">
    <text evidence="2">The sequence shown here is derived from an EMBL/GenBank/DDBJ whole genome shotgun (WGS) entry which is preliminary data.</text>
</comment>
<dbReference type="InterPro" id="IPR003607">
    <property type="entry name" value="HD/PDEase_dom"/>
</dbReference>
<dbReference type="RefSeq" id="WP_194701802.1">
    <property type="nucleotide sequence ID" value="NZ_JADKNH010000006.1"/>
</dbReference>
<accession>A0ABR9ZTT2</accession>
<name>A0ABR9ZTT2_9FIRM</name>
<dbReference type="InterPro" id="IPR006675">
    <property type="entry name" value="HDIG_dom"/>
</dbReference>
<dbReference type="PANTHER" id="PTHR43155">
    <property type="entry name" value="CYCLIC DI-GMP PHOSPHODIESTERASE PA4108-RELATED"/>
    <property type="match status" value="1"/>
</dbReference>
<dbReference type="SMART" id="SM00471">
    <property type="entry name" value="HDc"/>
    <property type="match status" value="1"/>
</dbReference>
<dbReference type="Proteomes" id="UP000614200">
    <property type="component" value="Unassembled WGS sequence"/>
</dbReference>
<dbReference type="InterPro" id="IPR037522">
    <property type="entry name" value="HD_GYP_dom"/>
</dbReference>
<evidence type="ECO:0000259" key="1">
    <source>
        <dbReference type="PROSITE" id="PS51832"/>
    </source>
</evidence>
<dbReference type="NCBIfam" id="TIGR00277">
    <property type="entry name" value="HDIG"/>
    <property type="match status" value="1"/>
</dbReference>
<dbReference type="Pfam" id="PF13487">
    <property type="entry name" value="HD_5"/>
    <property type="match status" value="1"/>
</dbReference>
<reference evidence="2 3" key="1">
    <citation type="submission" date="2020-11" db="EMBL/GenBank/DDBJ databases">
        <title>Fusibacter basophilias sp. nov.</title>
        <authorList>
            <person name="Qiu D."/>
        </authorList>
    </citation>
    <scope>NUCLEOTIDE SEQUENCE [LARGE SCALE GENOMIC DNA]</scope>
    <source>
        <strain evidence="2 3">Q10-2</strain>
    </source>
</reference>
<protein>
    <submittedName>
        <fullName evidence="2">HD-GYP domain-containing protein</fullName>
    </submittedName>
</protein>
<dbReference type="SUPFAM" id="SSF109604">
    <property type="entry name" value="HD-domain/PDEase-like"/>
    <property type="match status" value="1"/>
</dbReference>
<dbReference type="PANTHER" id="PTHR43155:SF2">
    <property type="entry name" value="CYCLIC DI-GMP PHOSPHODIESTERASE PA4108"/>
    <property type="match status" value="1"/>
</dbReference>